<evidence type="ECO:0000313" key="3">
    <source>
        <dbReference type="Proteomes" id="UP000242180"/>
    </source>
</evidence>
<dbReference type="EMBL" id="MCGN01000001">
    <property type="protein sequence ID" value="ORZ02830.1"/>
    <property type="molecule type" value="Genomic_DNA"/>
</dbReference>
<reference evidence="2 3" key="1">
    <citation type="submission" date="2016-07" db="EMBL/GenBank/DDBJ databases">
        <title>Pervasive Adenine N6-methylation of Active Genes in Fungi.</title>
        <authorList>
            <consortium name="DOE Joint Genome Institute"/>
            <person name="Mondo S.J."/>
            <person name="Dannebaum R.O."/>
            <person name="Kuo R.C."/>
            <person name="Labutti K."/>
            <person name="Haridas S."/>
            <person name="Kuo A."/>
            <person name="Salamov A."/>
            <person name="Ahrendt S.R."/>
            <person name="Lipzen A."/>
            <person name="Sullivan W."/>
            <person name="Andreopoulos W.B."/>
            <person name="Clum A."/>
            <person name="Lindquist E."/>
            <person name="Daum C."/>
            <person name="Ramamoorthy G.K."/>
            <person name="Gryganskyi A."/>
            <person name="Culley D."/>
            <person name="Magnuson J.K."/>
            <person name="James T.Y."/>
            <person name="O'Malley M.A."/>
            <person name="Stajich J.E."/>
            <person name="Spatafora J.W."/>
            <person name="Visel A."/>
            <person name="Grigoriev I.V."/>
        </authorList>
    </citation>
    <scope>NUCLEOTIDE SEQUENCE [LARGE SCALE GENOMIC DNA]</scope>
    <source>
        <strain evidence="2 3">NRRL 2496</strain>
    </source>
</reference>
<evidence type="ECO:0000256" key="1">
    <source>
        <dbReference type="SAM" id="MobiDB-lite"/>
    </source>
</evidence>
<gene>
    <name evidence="2" type="ORF">BCR43DRAFT_429739</name>
</gene>
<keyword evidence="3" id="KW-1185">Reference proteome</keyword>
<dbReference type="OMA" id="LQGPLYF"/>
<feature type="region of interest" description="Disordered" evidence="1">
    <location>
        <begin position="87"/>
        <end position="157"/>
    </location>
</feature>
<feature type="compositionally biased region" description="Basic and acidic residues" evidence="1">
    <location>
        <begin position="145"/>
        <end position="157"/>
    </location>
</feature>
<comment type="caution">
    <text evidence="2">The sequence shown here is derived from an EMBL/GenBank/DDBJ whole genome shotgun (WGS) entry which is preliminary data.</text>
</comment>
<proteinExistence type="predicted"/>
<name>A0A1X2HTC8_SYNRA</name>
<dbReference type="OrthoDB" id="2274493at2759"/>
<evidence type="ECO:0000313" key="2">
    <source>
        <dbReference type="EMBL" id="ORZ02830.1"/>
    </source>
</evidence>
<dbReference type="Proteomes" id="UP000242180">
    <property type="component" value="Unassembled WGS sequence"/>
</dbReference>
<sequence>MPLATTAPRLSSAFLSSGNKRKRSLRVHFCVEQPRVAYTYSQSDYDRSGLFCDVTPISPIVPQQTQQHDASIIPVHATITVVSLSVTTHPAGSPTSKKQKNKPRLSIDTSSIHGPLYLTNLTTNHQKRSLNQDTTKDHEDDESDDQTRENTKRNRAL</sequence>
<feature type="compositionally biased region" description="Polar residues" evidence="1">
    <location>
        <begin position="87"/>
        <end position="96"/>
    </location>
</feature>
<organism evidence="2 3">
    <name type="scientific">Syncephalastrum racemosum</name>
    <name type="common">Filamentous fungus</name>
    <dbReference type="NCBI Taxonomy" id="13706"/>
    <lineage>
        <taxon>Eukaryota</taxon>
        <taxon>Fungi</taxon>
        <taxon>Fungi incertae sedis</taxon>
        <taxon>Mucoromycota</taxon>
        <taxon>Mucoromycotina</taxon>
        <taxon>Mucoromycetes</taxon>
        <taxon>Mucorales</taxon>
        <taxon>Syncephalastraceae</taxon>
        <taxon>Syncephalastrum</taxon>
    </lineage>
</organism>
<accession>A0A1X2HTC8</accession>
<feature type="compositionally biased region" description="Polar residues" evidence="1">
    <location>
        <begin position="119"/>
        <end position="133"/>
    </location>
</feature>
<protein>
    <submittedName>
        <fullName evidence="2">Uncharacterized protein</fullName>
    </submittedName>
</protein>
<dbReference type="AlphaFoldDB" id="A0A1X2HTC8"/>
<dbReference type="InParanoid" id="A0A1X2HTC8"/>